<feature type="binding site" evidence="4">
    <location>
        <position position="40"/>
    </location>
    <ligand>
        <name>Mg(2+)</name>
        <dbReference type="ChEBI" id="CHEBI:18420"/>
        <label>1</label>
    </ligand>
</feature>
<organism evidence="5 6">
    <name type="scientific">Hibiscus trionum</name>
    <name type="common">Flower of an hour</name>
    <dbReference type="NCBI Taxonomy" id="183268"/>
    <lineage>
        <taxon>Eukaryota</taxon>
        <taxon>Viridiplantae</taxon>
        <taxon>Streptophyta</taxon>
        <taxon>Embryophyta</taxon>
        <taxon>Tracheophyta</taxon>
        <taxon>Spermatophyta</taxon>
        <taxon>Magnoliopsida</taxon>
        <taxon>eudicotyledons</taxon>
        <taxon>Gunneridae</taxon>
        <taxon>Pentapetalae</taxon>
        <taxon>rosids</taxon>
        <taxon>malvids</taxon>
        <taxon>Malvales</taxon>
        <taxon>Malvaceae</taxon>
        <taxon>Malvoideae</taxon>
        <taxon>Hibiscus</taxon>
    </lineage>
</organism>
<dbReference type="InterPro" id="IPR036691">
    <property type="entry name" value="Endo/exonu/phosph_ase_sf"/>
</dbReference>
<evidence type="ECO:0000256" key="4">
    <source>
        <dbReference type="PIRSR" id="PIRSR604808-2"/>
    </source>
</evidence>
<evidence type="ECO:0008006" key="7">
    <source>
        <dbReference type="Google" id="ProtNLM"/>
    </source>
</evidence>
<gene>
    <name evidence="5" type="ORF">HRI_003072100</name>
</gene>
<keyword evidence="1 4" id="KW-0479">Metal-binding</keyword>
<keyword evidence="6" id="KW-1185">Reference proteome</keyword>
<dbReference type="EMBL" id="BSYR01000025">
    <property type="protein sequence ID" value="GMI94028.1"/>
    <property type="molecule type" value="Genomic_DNA"/>
</dbReference>
<keyword evidence="2" id="KW-0378">Hydrolase</keyword>
<feature type="binding site" evidence="4">
    <location>
        <position position="11"/>
    </location>
    <ligand>
        <name>Mg(2+)</name>
        <dbReference type="ChEBI" id="CHEBI:18420"/>
        <label>1</label>
    </ligand>
</feature>
<keyword evidence="3 4" id="KW-0460">Magnesium</keyword>
<comment type="cofactor">
    <cofactor evidence="4">
        <name>Mg(2+)</name>
        <dbReference type="ChEBI" id="CHEBI:18420"/>
    </cofactor>
    <cofactor evidence="4">
        <name>Mn(2+)</name>
        <dbReference type="ChEBI" id="CHEBI:29035"/>
    </cofactor>
    <text evidence="4">Probably binds two magnesium or manganese ions per subunit.</text>
</comment>
<dbReference type="GO" id="GO:0005634">
    <property type="term" value="C:nucleus"/>
    <property type="evidence" value="ECO:0007669"/>
    <property type="project" value="TreeGrafter"/>
</dbReference>
<reference evidence="5" key="1">
    <citation type="submission" date="2023-05" db="EMBL/GenBank/DDBJ databases">
        <title>Genome and transcriptome analyses reveal genes involved in the formation of fine ridges on petal epidermal cells in Hibiscus trionum.</title>
        <authorList>
            <person name="Koshimizu S."/>
            <person name="Masuda S."/>
            <person name="Ishii T."/>
            <person name="Shirasu K."/>
            <person name="Hoshino A."/>
            <person name="Arita M."/>
        </authorList>
    </citation>
    <scope>NUCLEOTIDE SEQUENCE</scope>
    <source>
        <strain evidence="5">Hamamatsu line</strain>
    </source>
</reference>
<dbReference type="AlphaFoldDB" id="A0A9W7IGW1"/>
<dbReference type="Proteomes" id="UP001165190">
    <property type="component" value="Unassembled WGS sequence"/>
</dbReference>
<name>A0A9W7IGW1_HIBTR</name>
<dbReference type="GO" id="GO:0008081">
    <property type="term" value="F:phosphoric diester hydrolase activity"/>
    <property type="evidence" value="ECO:0007669"/>
    <property type="project" value="TreeGrafter"/>
</dbReference>
<dbReference type="GO" id="GO:0046872">
    <property type="term" value="F:metal ion binding"/>
    <property type="evidence" value="ECO:0007669"/>
    <property type="project" value="UniProtKB-KW"/>
</dbReference>
<dbReference type="Gene3D" id="3.60.10.10">
    <property type="entry name" value="Endonuclease/exonuclease/phosphatase"/>
    <property type="match status" value="1"/>
</dbReference>
<keyword evidence="4" id="KW-0464">Manganese</keyword>
<evidence type="ECO:0000256" key="3">
    <source>
        <dbReference type="ARBA" id="ARBA00022842"/>
    </source>
</evidence>
<protein>
    <recommendedName>
        <fullName evidence="7">Endonuclease/exonuclease/phosphatase domain-containing protein</fullName>
    </recommendedName>
</protein>
<dbReference type="PANTHER" id="PTHR22748:SF4">
    <property type="entry name" value="DNA-(APURINIC OR APYRIMIDINIC SITE) ENDONUCLEASE 2"/>
    <property type="match status" value="1"/>
</dbReference>
<proteinExistence type="predicted"/>
<dbReference type="InterPro" id="IPR004808">
    <property type="entry name" value="AP_endonuc_1"/>
</dbReference>
<dbReference type="PANTHER" id="PTHR22748">
    <property type="entry name" value="AP ENDONUCLEASE"/>
    <property type="match status" value="1"/>
</dbReference>
<dbReference type="SUPFAM" id="SSF56219">
    <property type="entry name" value="DNase I-like"/>
    <property type="match status" value="1"/>
</dbReference>
<sequence length="140" mass="15776">MSGELASLSWNVRGLRRREKVRSTYKVISGCKASIVLIQESKLGPEKQRSIRRLCGKNKWSFVSSPTVRTTGGLISMWDTNSFRVEKEIVLDRLIGIFGSLGSANFGVGILNVYAPNAQGERREFFRIVKHLIDQKGSRF</sequence>
<dbReference type="GO" id="GO:0006284">
    <property type="term" value="P:base-excision repair"/>
    <property type="evidence" value="ECO:0007669"/>
    <property type="project" value="TreeGrafter"/>
</dbReference>
<dbReference type="GO" id="GO:0008311">
    <property type="term" value="F:double-stranded DNA 3'-5' DNA exonuclease activity"/>
    <property type="evidence" value="ECO:0007669"/>
    <property type="project" value="TreeGrafter"/>
</dbReference>
<evidence type="ECO:0000256" key="2">
    <source>
        <dbReference type="ARBA" id="ARBA00022801"/>
    </source>
</evidence>
<evidence type="ECO:0000256" key="1">
    <source>
        <dbReference type="ARBA" id="ARBA00022723"/>
    </source>
</evidence>
<dbReference type="OrthoDB" id="1881450at2759"/>
<comment type="caution">
    <text evidence="5">The sequence shown here is derived from an EMBL/GenBank/DDBJ whole genome shotgun (WGS) entry which is preliminary data.</text>
</comment>
<evidence type="ECO:0000313" key="6">
    <source>
        <dbReference type="Proteomes" id="UP001165190"/>
    </source>
</evidence>
<dbReference type="GO" id="GO:0003906">
    <property type="term" value="F:DNA-(apurinic or apyrimidinic site) endonuclease activity"/>
    <property type="evidence" value="ECO:0007669"/>
    <property type="project" value="TreeGrafter"/>
</dbReference>
<accession>A0A9W7IGW1</accession>
<evidence type="ECO:0000313" key="5">
    <source>
        <dbReference type="EMBL" id="GMI94028.1"/>
    </source>
</evidence>